<dbReference type="PANTHER" id="PTHR15092:SF22">
    <property type="entry name" value="POLY(A)-SPECIFIC RIBONUCLEASE PNLDC1"/>
    <property type="match status" value="1"/>
</dbReference>
<dbReference type="Gene3D" id="3.30.420.10">
    <property type="entry name" value="Ribonuclease H-like superfamily/Ribonuclease H"/>
    <property type="match status" value="2"/>
</dbReference>
<protein>
    <submittedName>
        <fullName evidence="2">Uncharacterized protein</fullName>
    </submittedName>
</protein>
<dbReference type="RefSeq" id="XP_026603865.1">
    <property type="nucleotide sequence ID" value="XM_026748033.1"/>
</dbReference>
<dbReference type="GO" id="GO:0003723">
    <property type="term" value="F:RNA binding"/>
    <property type="evidence" value="ECO:0007669"/>
    <property type="project" value="TreeGrafter"/>
</dbReference>
<dbReference type="GeneID" id="38116387"/>
<dbReference type="AlphaFoldDB" id="A0A3D8RYQ0"/>
<dbReference type="GO" id="GO:0000175">
    <property type="term" value="F:3'-5'-RNA exonuclease activity"/>
    <property type="evidence" value="ECO:0007669"/>
    <property type="project" value="TreeGrafter"/>
</dbReference>
<dbReference type="Pfam" id="PF04857">
    <property type="entry name" value="CAF1"/>
    <property type="match status" value="1"/>
</dbReference>
<comment type="similarity">
    <text evidence="1">Belongs to the CAF1 family.</text>
</comment>
<sequence>MDVTARTFPYHLARILQDLESSVFVSIDLEFSGIHIPSNGRAGPQSLQQRYEDLKESAEKYQVLQVGLTFGIEDAEAGQRTCKYSRPFTAENLLAKYTLKPYNLYLSPIIDRRLDIERAWMFQSSAVEFLLENKFSMDSLFKGVTYVSREEEAKAISKAEERRKATPIQTSLDVKETDYDSLAFLDLVRKLIDDWLALGDKRNDYLNIPPPSRQSEAQTFKPMPSVLNRHQKRLVHQLVEVEYPGFVTIGRPEWVQIVEYNESRETAVGEKRIEWITDRARKETGFRWIAEALVGGDLTHLSPGYFHGVRGNNTAPTEQYETIEEFVDEFKKRLKAHRFILVGHNLFTDLIYFFRCFFGPLPDRMEDFKSMVHEHFEVVDTKYLFTHDCGDINPISSLQEINDSLLKISKPKMSIHPHFARYEVQRIDHEAGYDSLLTAQIFLKLSARLGGDEVVPGGSSMDTSSATTQNRFSNRFSQLQVGKSIDGLADESEGSEGVLGDHSRANKIRQAAKGNLIPRPYSQFWSVYGNKLRVFGTKERVCDVGEGVK</sequence>
<dbReference type="PANTHER" id="PTHR15092">
    <property type="entry name" value="POLY A -SPECIFIC RIBONUCLEASE/TARGET OF EGR1, MEMBER 1"/>
    <property type="match status" value="1"/>
</dbReference>
<comment type="caution">
    <text evidence="2">The sequence shown here is derived from an EMBL/GenBank/DDBJ whole genome shotgun (WGS) entry which is preliminary data.</text>
</comment>
<dbReference type="GO" id="GO:1990432">
    <property type="term" value="P:siRNA 3'-end processing"/>
    <property type="evidence" value="ECO:0007669"/>
    <property type="project" value="TreeGrafter"/>
</dbReference>
<dbReference type="InterPro" id="IPR036397">
    <property type="entry name" value="RNaseH_sf"/>
</dbReference>
<dbReference type="OrthoDB" id="414075at2759"/>
<dbReference type="STRING" id="1810919.A0A3D8RYQ0"/>
<name>A0A3D8RYQ0_9EURO</name>
<dbReference type="InterPro" id="IPR051181">
    <property type="entry name" value="CAF1_poly(A)_ribonucleases"/>
</dbReference>
<dbReference type="GO" id="GO:1990431">
    <property type="term" value="P:priRNA 3'-end processing"/>
    <property type="evidence" value="ECO:0007669"/>
    <property type="project" value="TreeGrafter"/>
</dbReference>
<evidence type="ECO:0000256" key="1">
    <source>
        <dbReference type="ARBA" id="ARBA00008372"/>
    </source>
</evidence>
<keyword evidence="3" id="KW-1185">Reference proteome</keyword>
<reference evidence="2 3" key="1">
    <citation type="journal article" date="2018" name="IMA Fungus">
        <title>IMA Genome-F 9: Draft genome sequence of Annulohypoxylon stygium, Aspergillus mulundensis, Berkeleyomyces basicola (syn. Thielaviopsis basicola), Ceratocystis smalleyi, two Cercospora beticola strains, Coleophoma cylindrospora, Fusarium fracticaudum, Phialophora cf. hyalina, and Morchella septimelata.</title>
        <authorList>
            <person name="Wingfield B.D."/>
            <person name="Bills G.F."/>
            <person name="Dong Y."/>
            <person name="Huang W."/>
            <person name="Nel W.J."/>
            <person name="Swalarsk-Parry B.S."/>
            <person name="Vaghefi N."/>
            <person name="Wilken P.M."/>
            <person name="An Z."/>
            <person name="de Beer Z.W."/>
            <person name="De Vos L."/>
            <person name="Chen L."/>
            <person name="Duong T.A."/>
            <person name="Gao Y."/>
            <person name="Hammerbacher A."/>
            <person name="Kikkert J.R."/>
            <person name="Li Y."/>
            <person name="Li H."/>
            <person name="Li K."/>
            <person name="Li Q."/>
            <person name="Liu X."/>
            <person name="Ma X."/>
            <person name="Naidoo K."/>
            <person name="Pethybridge S.J."/>
            <person name="Sun J."/>
            <person name="Steenkamp E.T."/>
            <person name="van der Nest M.A."/>
            <person name="van Wyk S."/>
            <person name="Wingfield M.J."/>
            <person name="Xiong C."/>
            <person name="Yue Q."/>
            <person name="Zhang X."/>
        </authorList>
    </citation>
    <scope>NUCLEOTIDE SEQUENCE [LARGE SCALE GENOMIC DNA]</scope>
    <source>
        <strain evidence="2 3">DSM 5745</strain>
    </source>
</reference>
<dbReference type="EMBL" id="PVWQ01000006">
    <property type="protein sequence ID" value="RDW79165.1"/>
    <property type="molecule type" value="Genomic_DNA"/>
</dbReference>
<proteinExistence type="inferred from homology"/>
<organism evidence="2 3">
    <name type="scientific">Aspergillus mulundensis</name>
    <dbReference type="NCBI Taxonomy" id="1810919"/>
    <lineage>
        <taxon>Eukaryota</taxon>
        <taxon>Fungi</taxon>
        <taxon>Dikarya</taxon>
        <taxon>Ascomycota</taxon>
        <taxon>Pezizomycotina</taxon>
        <taxon>Eurotiomycetes</taxon>
        <taxon>Eurotiomycetidae</taxon>
        <taxon>Eurotiales</taxon>
        <taxon>Aspergillaceae</taxon>
        <taxon>Aspergillus</taxon>
        <taxon>Aspergillus subgen. Nidulantes</taxon>
    </lineage>
</organism>
<dbReference type="GO" id="GO:0000289">
    <property type="term" value="P:nuclear-transcribed mRNA poly(A) tail shortening"/>
    <property type="evidence" value="ECO:0007669"/>
    <property type="project" value="TreeGrafter"/>
</dbReference>
<dbReference type="SUPFAM" id="SSF53098">
    <property type="entry name" value="Ribonuclease H-like"/>
    <property type="match status" value="1"/>
</dbReference>
<accession>A0A3D8RYQ0</accession>
<dbReference type="GO" id="GO:0005634">
    <property type="term" value="C:nucleus"/>
    <property type="evidence" value="ECO:0007669"/>
    <property type="project" value="TreeGrafter"/>
</dbReference>
<dbReference type="InterPro" id="IPR012337">
    <property type="entry name" value="RNaseH-like_sf"/>
</dbReference>
<gene>
    <name evidence="2" type="ORF">DSM5745_06017</name>
</gene>
<dbReference type="Proteomes" id="UP000256690">
    <property type="component" value="Unassembled WGS sequence"/>
</dbReference>
<evidence type="ECO:0000313" key="2">
    <source>
        <dbReference type="EMBL" id="RDW79165.1"/>
    </source>
</evidence>
<evidence type="ECO:0000313" key="3">
    <source>
        <dbReference type="Proteomes" id="UP000256690"/>
    </source>
</evidence>
<dbReference type="InterPro" id="IPR006941">
    <property type="entry name" value="RNase_CAF1"/>
</dbReference>